<dbReference type="PROSITE" id="PS01075">
    <property type="entry name" value="ACETATE_KINASE_1"/>
    <property type="match status" value="1"/>
</dbReference>
<evidence type="ECO:0000313" key="11">
    <source>
        <dbReference type="EMBL" id="AZR73444.1"/>
    </source>
</evidence>
<dbReference type="PROSITE" id="PS01076">
    <property type="entry name" value="ACETATE_KINASE_2"/>
    <property type="match status" value="1"/>
</dbReference>
<keyword evidence="12" id="KW-1185">Reference proteome</keyword>
<evidence type="ECO:0000256" key="4">
    <source>
        <dbReference type="ARBA" id="ARBA00022679"/>
    </source>
</evidence>
<dbReference type="PRINTS" id="PR00471">
    <property type="entry name" value="ACETATEKNASE"/>
</dbReference>
<name>A0A3Q9HSG8_9FIRM</name>
<comment type="subcellular location">
    <subcellularLocation>
        <location evidence="1 9">Cytoplasm</location>
    </subcellularLocation>
</comment>
<dbReference type="KEGG" id="aft:BBF96_08645"/>
<keyword evidence="6 9" id="KW-0418">Kinase</keyword>
<evidence type="ECO:0000256" key="1">
    <source>
        <dbReference type="ARBA" id="ARBA00004496"/>
    </source>
</evidence>
<dbReference type="Gene3D" id="3.30.420.40">
    <property type="match status" value="2"/>
</dbReference>
<keyword evidence="7 9" id="KW-0067">ATP-binding</keyword>
<dbReference type="OrthoDB" id="9771859at2"/>
<evidence type="ECO:0000256" key="8">
    <source>
        <dbReference type="ARBA" id="ARBA00048596"/>
    </source>
</evidence>
<dbReference type="GO" id="GO:0005737">
    <property type="term" value="C:cytoplasm"/>
    <property type="evidence" value="ECO:0007669"/>
    <property type="project" value="UniProtKB-SubCell"/>
</dbReference>
<protein>
    <recommendedName>
        <fullName evidence="9">Probable butyrate kinase</fullName>
        <shortName evidence="9">BK</shortName>
        <ecNumber evidence="9">2.7.2.7</ecNumber>
    </recommendedName>
    <alternativeName>
        <fullName evidence="9">Branched-chain carboxylic acid kinase</fullName>
    </alternativeName>
</protein>
<accession>A0A3Q9HSG8</accession>
<dbReference type="HAMAP" id="MF_00542">
    <property type="entry name" value="Butyrate_kinase"/>
    <property type="match status" value="1"/>
</dbReference>
<dbReference type="GO" id="GO:0008776">
    <property type="term" value="F:acetate kinase activity"/>
    <property type="evidence" value="ECO:0007669"/>
    <property type="project" value="TreeGrafter"/>
</dbReference>
<evidence type="ECO:0000256" key="6">
    <source>
        <dbReference type="ARBA" id="ARBA00022777"/>
    </source>
</evidence>
<dbReference type="InterPro" id="IPR023865">
    <property type="entry name" value="Aliphatic_acid_kinase_CS"/>
</dbReference>
<reference evidence="11 12" key="1">
    <citation type="submission" date="2016-07" db="EMBL/GenBank/DDBJ databases">
        <title>Genome and transcriptome analysis of iron-reducing fermentative bacteria Anoxybacter fermentans.</title>
        <authorList>
            <person name="Zeng X."/>
            <person name="Shao Z."/>
        </authorList>
    </citation>
    <scope>NUCLEOTIDE SEQUENCE [LARGE SCALE GENOMIC DNA]</scope>
    <source>
        <strain evidence="11 12">DY22613</strain>
    </source>
</reference>
<evidence type="ECO:0000256" key="2">
    <source>
        <dbReference type="ARBA" id="ARBA00008748"/>
    </source>
</evidence>
<dbReference type="AlphaFoldDB" id="A0A3Q9HSG8"/>
<dbReference type="RefSeq" id="WP_127016785.1">
    <property type="nucleotide sequence ID" value="NZ_CP016379.1"/>
</dbReference>
<comment type="similarity">
    <text evidence="2 9 10">Belongs to the acetokinase family.</text>
</comment>
<sequence length="363" mass="39416">MSSFKILVVNPGSTSTKIAVYEDENEIFKTNITHSREELAPYEKITDQLPLRKKVILNALKEHGIKISELDAVSGRGGLLWPIPGGTYTVNEKMLEDLKVGVQGQHASNLGGLIAYEIAKEAGGKAFIVDPVIVDEMEPVARYSGIPEIKRKSIFHALNQKAMGRKVAKELGKEYEECNFVIAHMGGGVSVGAHSKGRVIDVNNALDGEGPFSPNRSGGVPVGDLVKMCFSGKYTQEEILKKIVGEGGLVAYLNTTDLRKVEEWIETGDEDAYLIFRAMAYQIAKEIGSAATVLKGQVDAIILTGGMAHSERLTKMISERVSFIAPVKICAGENELEALALGALRVLRGEERAREYNPSRAGC</sequence>
<dbReference type="SUPFAM" id="SSF53067">
    <property type="entry name" value="Actin-like ATPase domain"/>
    <property type="match status" value="2"/>
</dbReference>
<dbReference type="GO" id="GO:0005524">
    <property type="term" value="F:ATP binding"/>
    <property type="evidence" value="ECO:0007669"/>
    <property type="project" value="UniProtKB-KW"/>
</dbReference>
<dbReference type="NCBIfam" id="NF002834">
    <property type="entry name" value="PRK03011.1-5"/>
    <property type="match status" value="1"/>
</dbReference>
<evidence type="ECO:0000256" key="10">
    <source>
        <dbReference type="RuleBase" id="RU003835"/>
    </source>
</evidence>
<dbReference type="EMBL" id="CP016379">
    <property type="protein sequence ID" value="AZR73444.1"/>
    <property type="molecule type" value="Genomic_DNA"/>
</dbReference>
<dbReference type="PANTHER" id="PTHR21060">
    <property type="entry name" value="ACETATE KINASE"/>
    <property type="match status" value="1"/>
</dbReference>
<proteinExistence type="inferred from homology"/>
<dbReference type="CDD" id="cd24011">
    <property type="entry name" value="ASKHA_NBD_BK"/>
    <property type="match status" value="1"/>
</dbReference>
<dbReference type="EC" id="2.7.2.7" evidence="9"/>
<evidence type="ECO:0000256" key="5">
    <source>
        <dbReference type="ARBA" id="ARBA00022741"/>
    </source>
</evidence>
<dbReference type="GO" id="GO:0047761">
    <property type="term" value="F:butyrate kinase activity"/>
    <property type="evidence" value="ECO:0007669"/>
    <property type="project" value="UniProtKB-UniRule"/>
</dbReference>
<dbReference type="NCBIfam" id="TIGR02707">
    <property type="entry name" value="butyr_kinase"/>
    <property type="match status" value="1"/>
</dbReference>
<keyword evidence="5 9" id="KW-0547">Nucleotide-binding</keyword>
<evidence type="ECO:0000256" key="7">
    <source>
        <dbReference type="ARBA" id="ARBA00022840"/>
    </source>
</evidence>
<dbReference type="Proteomes" id="UP000267250">
    <property type="component" value="Chromosome"/>
</dbReference>
<dbReference type="InterPro" id="IPR011245">
    <property type="entry name" value="Butyrate_kin"/>
</dbReference>
<evidence type="ECO:0000313" key="12">
    <source>
        <dbReference type="Proteomes" id="UP000267250"/>
    </source>
</evidence>
<keyword evidence="3 9" id="KW-0963">Cytoplasm</keyword>
<dbReference type="GO" id="GO:0006083">
    <property type="term" value="P:acetate metabolic process"/>
    <property type="evidence" value="ECO:0007669"/>
    <property type="project" value="TreeGrafter"/>
</dbReference>
<dbReference type="InterPro" id="IPR000890">
    <property type="entry name" value="Aliphatic_acid_kin_short-chain"/>
</dbReference>
<evidence type="ECO:0000256" key="9">
    <source>
        <dbReference type="HAMAP-Rule" id="MF_00542"/>
    </source>
</evidence>
<dbReference type="Pfam" id="PF00871">
    <property type="entry name" value="Acetate_kinase"/>
    <property type="match status" value="1"/>
</dbReference>
<dbReference type="InterPro" id="IPR043129">
    <property type="entry name" value="ATPase_NBD"/>
</dbReference>
<dbReference type="PIRSF" id="PIRSF036458">
    <property type="entry name" value="Butyrate_kin"/>
    <property type="match status" value="1"/>
</dbReference>
<gene>
    <name evidence="9" type="primary">buk</name>
    <name evidence="11" type="ORF">BBF96_08645</name>
</gene>
<dbReference type="PANTHER" id="PTHR21060:SF3">
    <property type="entry name" value="BUTYRATE KINASE 2-RELATED"/>
    <property type="match status" value="1"/>
</dbReference>
<evidence type="ECO:0000256" key="3">
    <source>
        <dbReference type="ARBA" id="ARBA00022490"/>
    </source>
</evidence>
<keyword evidence="4 9" id="KW-0808">Transferase</keyword>
<comment type="catalytic activity">
    <reaction evidence="8 9">
        <text>butanoate + ATP = butanoyl phosphate + ADP</text>
        <dbReference type="Rhea" id="RHEA:13585"/>
        <dbReference type="ChEBI" id="CHEBI:17968"/>
        <dbReference type="ChEBI" id="CHEBI:30616"/>
        <dbReference type="ChEBI" id="CHEBI:58079"/>
        <dbReference type="ChEBI" id="CHEBI:456216"/>
        <dbReference type="EC" id="2.7.2.7"/>
    </reaction>
</comment>
<organism evidence="11 12">
    <name type="scientific">Anoxybacter fermentans</name>
    <dbReference type="NCBI Taxonomy" id="1323375"/>
    <lineage>
        <taxon>Bacteria</taxon>
        <taxon>Bacillati</taxon>
        <taxon>Bacillota</taxon>
        <taxon>Clostridia</taxon>
        <taxon>Halanaerobiales</taxon>
        <taxon>Anoxybacter</taxon>
    </lineage>
</organism>